<gene>
    <name evidence="2" type="ORF">CKAH01_11297</name>
</gene>
<organism evidence="2 3">
    <name type="scientific">Colletotrichum kahawae</name>
    <name type="common">Coffee berry disease fungus</name>
    <dbReference type="NCBI Taxonomy" id="34407"/>
    <lineage>
        <taxon>Eukaryota</taxon>
        <taxon>Fungi</taxon>
        <taxon>Dikarya</taxon>
        <taxon>Ascomycota</taxon>
        <taxon>Pezizomycotina</taxon>
        <taxon>Sordariomycetes</taxon>
        <taxon>Hypocreomycetidae</taxon>
        <taxon>Glomerellales</taxon>
        <taxon>Glomerellaceae</taxon>
        <taxon>Colletotrichum</taxon>
        <taxon>Colletotrichum gloeosporioides species complex</taxon>
    </lineage>
</organism>
<dbReference type="Proteomes" id="UP001281614">
    <property type="component" value="Unassembled WGS sequence"/>
</dbReference>
<keyword evidence="3" id="KW-1185">Reference proteome</keyword>
<dbReference type="AlphaFoldDB" id="A0AAE0DE00"/>
<evidence type="ECO:0000313" key="3">
    <source>
        <dbReference type="Proteomes" id="UP001281614"/>
    </source>
</evidence>
<feature type="region of interest" description="Disordered" evidence="1">
    <location>
        <begin position="1"/>
        <end position="36"/>
    </location>
</feature>
<accession>A0AAE0DE00</accession>
<proteinExistence type="predicted"/>
<name>A0AAE0DE00_COLKA</name>
<reference evidence="2" key="1">
    <citation type="submission" date="2023-02" db="EMBL/GenBank/DDBJ databases">
        <title>Colletotrichum kahawae CIFC_Que2 genome sequencing and assembly.</title>
        <authorList>
            <person name="Baroncelli R."/>
        </authorList>
    </citation>
    <scope>NUCLEOTIDE SEQUENCE</scope>
    <source>
        <strain evidence="2">CIFC_Que2</strain>
    </source>
</reference>
<evidence type="ECO:0000313" key="2">
    <source>
        <dbReference type="EMBL" id="KAK2779374.1"/>
    </source>
</evidence>
<comment type="caution">
    <text evidence="2">The sequence shown here is derived from an EMBL/GenBank/DDBJ whole genome shotgun (WGS) entry which is preliminary data.</text>
</comment>
<protein>
    <submittedName>
        <fullName evidence="2">Uncharacterized protein</fullName>
    </submittedName>
</protein>
<evidence type="ECO:0000256" key="1">
    <source>
        <dbReference type="SAM" id="MobiDB-lite"/>
    </source>
</evidence>
<dbReference type="EMBL" id="VYYT01000003">
    <property type="protein sequence ID" value="KAK2779374.1"/>
    <property type="molecule type" value="Genomic_DNA"/>
</dbReference>
<sequence>MSARGSLSDCRTPEEKAAAKRKLERKMDPADAGNLDGIQKRRTTSAESRAAGCAWGQQYYQGISSSKFPPFTCDGRFEVMSGLGGPRSGSIRFCGPKDYWGLTKDPMLGLDAIFMLPFKHVEQVIVLPNSSISVTKDEAYQIIIVPTGAVGASAVKREYPQIISFSWPDKMADKDLHGHEAANPEQDTYLSVLVKAMNDHLKPFNNAVIDVTSDTGRKSVIQQIAVLSPPTDSRVKAKTRGQLYLMDQGIFFNSQSHRVYLSFDSVEKAMAILAHDTKEQGKVAGMNLIFSATEPFYNAEEDEETNSQTLIKFVQVDHSLLDDIKSYMKQHRVEFMLCEQSFYDYENDKPAIGFMPMR</sequence>